<comment type="caution">
    <text evidence="2">The sequence shown here is derived from an EMBL/GenBank/DDBJ whole genome shotgun (WGS) entry which is preliminary data.</text>
</comment>
<feature type="transmembrane region" description="Helical" evidence="1">
    <location>
        <begin position="15"/>
        <end position="40"/>
    </location>
</feature>
<keyword evidence="1" id="KW-1133">Transmembrane helix</keyword>
<sequence length="438" mass="45052">MDAARCPYRESESGIALIAVLLAMALITVIGAALTAVGVVEYRASINHRSASQALQLADAGAIHALAAMRGPLSQLSYSDLLRGHDGLAGTADDGVLDGFGLDEFDALPDTGVLLGGGRYYVKLQNDDADPSGDPTTDQNDRVVAVCRGETPDGGKAEVRIVLAAPAFPAIVSNGDLLLPGNPDVLGPCAGVHANKTLTALGSPVVDGTVTASDTVILSGTIRDAFGYVVTPGYGPPVEVPEYDIDEHCEEAEYLLHNGWVVTVGPPRDSAEAKGAGHLGWKWQSSTDTYTLSGSQAVTGTHCVIGNVELNGNAGSAGNPLQISLLATGSVQVTGNPRITADHSEGILILAEGDVEIGGVASGSTPSYSGLVYAGAQCQMHGTPSVDGHILCYDAGDPVGAADITIGNEFNGTPTVTYDCSGVRRSTMIASWWESRAR</sequence>
<reference evidence="2 3" key="1">
    <citation type="submission" date="2020-01" db="EMBL/GenBank/DDBJ databases">
        <title>Genomes assembled from Gulf of Kutch pelagic sediment metagenomes.</title>
        <authorList>
            <person name="Chandrashekar M."/>
            <person name="Mahajan M.S."/>
            <person name="Dave K.J."/>
            <person name="Vatsa P."/>
            <person name="Nathani N.M."/>
        </authorList>
    </citation>
    <scope>NUCLEOTIDE SEQUENCE [LARGE SCALE GENOMIC DNA]</scope>
    <source>
        <strain evidence="2">KS3-K002</strain>
    </source>
</reference>
<evidence type="ECO:0000313" key="3">
    <source>
        <dbReference type="Proteomes" id="UP000702544"/>
    </source>
</evidence>
<proteinExistence type="predicted"/>
<organism evidence="2 3">
    <name type="scientific">Candidatus Kutchimonas denitrificans</name>
    <dbReference type="NCBI Taxonomy" id="3056748"/>
    <lineage>
        <taxon>Bacteria</taxon>
        <taxon>Pseudomonadati</taxon>
        <taxon>Gemmatimonadota</taxon>
        <taxon>Gemmatimonadia</taxon>
        <taxon>Candidatus Palauibacterales</taxon>
        <taxon>Candidatus Palauibacteraceae</taxon>
        <taxon>Candidatus Kutchimonas</taxon>
    </lineage>
</organism>
<evidence type="ECO:0000256" key="1">
    <source>
        <dbReference type="SAM" id="Phobius"/>
    </source>
</evidence>
<evidence type="ECO:0000313" key="2">
    <source>
        <dbReference type="EMBL" id="NIR74495.1"/>
    </source>
</evidence>
<name>A0AAE4Z628_9BACT</name>
<evidence type="ECO:0008006" key="4">
    <source>
        <dbReference type="Google" id="ProtNLM"/>
    </source>
</evidence>
<accession>A0AAE4Z628</accession>
<protein>
    <recommendedName>
        <fullName evidence="4">Type 4 fimbrial biogenesis protein PilX N-terminal domain-containing protein</fullName>
    </recommendedName>
</protein>
<gene>
    <name evidence="2" type="ORF">GWO12_05215</name>
</gene>
<keyword evidence="1" id="KW-0472">Membrane</keyword>
<dbReference type="EMBL" id="JAACAK010000046">
    <property type="protein sequence ID" value="NIR74495.1"/>
    <property type="molecule type" value="Genomic_DNA"/>
</dbReference>
<dbReference type="AlphaFoldDB" id="A0AAE4Z628"/>
<dbReference type="Proteomes" id="UP000702544">
    <property type="component" value="Unassembled WGS sequence"/>
</dbReference>
<keyword evidence="1" id="KW-0812">Transmembrane</keyword>